<dbReference type="Proteomes" id="UP000531561">
    <property type="component" value="Unassembled WGS sequence"/>
</dbReference>
<organism evidence="1 2">
    <name type="scientific">Botrytis fragariae</name>
    <dbReference type="NCBI Taxonomy" id="1964551"/>
    <lineage>
        <taxon>Eukaryota</taxon>
        <taxon>Fungi</taxon>
        <taxon>Dikarya</taxon>
        <taxon>Ascomycota</taxon>
        <taxon>Pezizomycotina</taxon>
        <taxon>Leotiomycetes</taxon>
        <taxon>Helotiales</taxon>
        <taxon>Sclerotiniaceae</taxon>
        <taxon>Botrytis</taxon>
    </lineage>
</organism>
<name>A0A8H6AVH6_9HELO</name>
<protein>
    <submittedName>
        <fullName evidence="1">Uncharacterized protein</fullName>
    </submittedName>
</protein>
<accession>A0A8H6AVH6</accession>
<dbReference type="AlphaFoldDB" id="A0A8H6AVH6"/>
<gene>
    <name evidence="1" type="ORF">Bfra_004167</name>
</gene>
<keyword evidence="2" id="KW-1185">Reference proteome</keyword>
<sequence>MNRVQSNVKNIKKELTQGQDQLICTCRSSRVIEFSPEPSSILPKPEILHRWRKHVLSPPGSAKELPSQRHPRLLDCGVVASVFALLILDKDVNIRVEFQTVL</sequence>
<dbReference type="GeneID" id="59258264"/>
<dbReference type="RefSeq" id="XP_037193106.1">
    <property type="nucleotide sequence ID" value="XM_037334572.1"/>
</dbReference>
<evidence type="ECO:0000313" key="2">
    <source>
        <dbReference type="Proteomes" id="UP000531561"/>
    </source>
</evidence>
<comment type="caution">
    <text evidence="1">The sequence shown here is derived from an EMBL/GenBank/DDBJ whole genome shotgun (WGS) entry which is preliminary data.</text>
</comment>
<evidence type="ECO:0000313" key="1">
    <source>
        <dbReference type="EMBL" id="KAF5874160.1"/>
    </source>
</evidence>
<proteinExistence type="predicted"/>
<reference evidence="1 2" key="1">
    <citation type="journal article" date="2020" name="Phytopathology">
        <title>A high-quality genome resource of Botrytis fragariae, a new and rapidly spreading fungal pathogen causing strawberry gray mold in the U.S.A.</title>
        <authorList>
            <person name="Wu Y."/>
            <person name="Saski C.A."/>
            <person name="Schnabel G."/>
            <person name="Xiao S."/>
            <person name="Hu M."/>
        </authorList>
    </citation>
    <scope>NUCLEOTIDE SEQUENCE [LARGE SCALE GENOMIC DNA]</scope>
    <source>
        <strain evidence="1 2">BVB16</strain>
    </source>
</reference>
<dbReference type="EMBL" id="JABFCT010000007">
    <property type="protein sequence ID" value="KAF5874160.1"/>
    <property type="molecule type" value="Genomic_DNA"/>
</dbReference>